<evidence type="ECO:0000313" key="3">
    <source>
        <dbReference type="Proteomes" id="UP000657592"/>
    </source>
</evidence>
<evidence type="ECO:0000256" key="1">
    <source>
        <dbReference type="SAM" id="MobiDB-lite"/>
    </source>
</evidence>
<proteinExistence type="predicted"/>
<protein>
    <submittedName>
        <fullName evidence="2">Uncharacterized protein</fullName>
    </submittedName>
</protein>
<feature type="region of interest" description="Disordered" evidence="1">
    <location>
        <begin position="39"/>
        <end position="58"/>
    </location>
</feature>
<dbReference type="AlphaFoldDB" id="A0A917IEQ7"/>
<dbReference type="EMBL" id="BMJY01000003">
    <property type="protein sequence ID" value="GGH39102.1"/>
    <property type="molecule type" value="Genomic_DNA"/>
</dbReference>
<evidence type="ECO:0000313" key="2">
    <source>
        <dbReference type="EMBL" id="GGH39102.1"/>
    </source>
</evidence>
<accession>A0A917IEQ7</accession>
<keyword evidence="3" id="KW-1185">Reference proteome</keyword>
<organism evidence="2 3">
    <name type="scientific">Microbacterium album</name>
    <dbReference type="NCBI Taxonomy" id="2053191"/>
    <lineage>
        <taxon>Bacteria</taxon>
        <taxon>Bacillati</taxon>
        <taxon>Actinomycetota</taxon>
        <taxon>Actinomycetes</taxon>
        <taxon>Micrococcales</taxon>
        <taxon>Microbacteriaceae</taxon>
        <taxon>Microbacterium</taxon>
    </lineage>
</organism>
<comment type="caution">
    <text evidence="2">The sequence shown here is derived from an EMBL/GenBank/DDBJ whole genome shotgun (WGS) entry which is preliminary data.</text>
</comment>
<reference evidence="2" key="2">
    <citation type="submission" date="2020-09" db="EMBL/GenBank/DDBJ databases">
        <authorList>
            <person name="Sun Q."/>
            <person name="Zhou Y."/>
        </authorList>
    </citation>
    <scope>NUCLEOTIDE SEQUENCE</scope>
    <source>
        <strain evidence="2">CGMCC 1.15794</strain>
    </source>
</reference>
<sequence length="95" mass="10256">MFVVWCSGSVAMLPVIVMMSLMLVPSAPGPLPGGAVADGLAPSVARTDRPRSGRRRVPGRIARMRRLWTRGARYAAYSAKRARTLLTFGTATARQ</sequence>
<reference evidence="2" key="1">
    <citation type="journal article" date="2014" name="Int. J. Syst. Evol. Microbiol.">
        <title>Complete genome sequence of Corynebacterium casei LMG S-19264T (=DSM 44701T), isolated from a smear-ripened cheese.</title>
        <authorList>
            <consortium name="US DOE Joint Genome Institute (JGI-PGF)"/>
            <person name="Walter F."/>
            <person name="Albersmeier A."/>
            <person name="Kalinowski J."/>
            <person name="Ruckert C."/>
        </authorList>
    </citation>
    <scope>NUCLEOTIDE SEQUENCE</scope>
    <source>
        <strain evidence="2">CGMCC 1.15794</strain>
    </source>
</reference>
<name>A0A917IEQ7_9MICO</name>
<gene>
    <name evidence="2" type="ORF">GCM10010921_10130</name>
</gene>
<dbReference type="Proteomes" id="UP000657592">
    <property type="component" value="Unassembled WGS sequence"/>
</dbReference>